<gene>
    <name evidence="6" type="ORF">ACFSKQ_16935</name>
</gene>
<dbReference type="Gene3D" id="3.90.76.10">
    <property type="entry name" value="Dipeptide-binding Protein, Domain 1"/>
    <property type="match status" value="1"/>
</dbReference>
<organism evidence="6 7">
    <name type="scientific">Aureimonas populi</name>
    <dbReference type="NCBI Taxonomy" id="1701758"/>
    <lineage>
        <taxon>Bacteria</taxon>
        <taxon>Pseudomonadati</taxon>
        <taxon>Pseudomonadota</taxon>
        <taxon>Alphaproteobacteria</taxon>
        <taxon>Hyphomicrobiales</taxon>
        <taxon>Aurantimonadaceae</taxon>
        <taxon>Aureimonas</taxon>
    </lineage>
</organism>
<name>A0ABW5CQZ6_9HYPH</name>
<proteinExistence type="inferred from homology"/>
<dbReference type="PANTHER" id="PTHR30290">
    <property type="entry name" value="PERIPLASMIC BINDING COMPONENT OF ABC TRANSPORTER"/>
    <property type="match status" value="1"/>
</dbReference>
<dbReference type="EMBL" id="JBHUIJ010000027">
    <property type="protein sequence ID" value="MFD2239137.1"/>
    <property type="molecule type" value="Genomic_DNA"/>
</dbReference>
<feature type="chain" id="PRO_5046361959" evidence="4">
    <location>
        <begin position="23"/>
        <end position="501"/>
    </location>
</feature>
<dbReference type="InterPro" id="IPR030678">
    <property type="entry name" value="Peptide/Ni-bd"/>
</dbReference>
<evidence type="ECO:0000256" key="4">
    <source>
        <dbReference type="SAM" id="SignalP"/>
    </source>
</evidence>
<keyword evidence="7" id="KW-1185">Reference proteome</keyword>
<accession>A0ABW5CQZ6</accession>
<dbReference type="Gene3D" id="3.40.190.10">
    <property type="entry name" value="Periplasmic binding protein-like II"/>
    <property type="match status" value="1"/>
</dbReference>
<dbReference type="PIRSF" id="PIRSF002741">
    <property type="entry name" value="MppA"/>
    <property type="match status" value="1"/>
</dbReference>
<keyword evidence="3 4" id="KW-0732">Signal</keyword>
<evidence type="ECO:0000313" key="6">
    <source>
        <dbReference type="EMBL" id="MFD2239137.1"/>
    </source>
</evidence>
<comment type="caution">
    <text evidence="6">The sequence shown here is derived from an EMBL/GenBank/DDBJ whole genome shotgun (WGS) entry which is preliminary data.</text>
</comment>
<feature type="domain" description="Solute-binding protein family 5" evidence="5">
    <location>
        <begin position="68"/>
        <end position="421"/>
    </location>
</feature>
<dbReference type="SUPFAM" id="SSF53850">
    <property type="entry name" value="Periplasmic binding protein-like II"/>
    <property type="match status" value="1"/>
</dbReference>
<comment type="similarity">
    <text evidence="2">Belongs to the bacterial solute-binding protein 5 family.</text>
</comment>
<evidence type="ECO:0000256" key="2">
    <source>
        <dbReference type="ARBA" id="ARBA00005695"/>
    </source>
</evidence>
<evidence type="ECO:0000313" key="7">
    <source>
        <dbReference type="Proteomes" id="UP001597371"/>
    </source>
</evidence>
<sequence>MRITRPLLLAALLAGTATQALAQGTTLRIGLQEDPDALDPHRARTFVGRMVFSSLCGKLVDVAPDLSIVPEMATQWSWNEDNTVLTLALREDAVFHDGTPFDAQAVRLNIERAMELPDSLRRSELASVERVEVVGEHAVAFHLSEPDATLLSQLSDRAGMMMSPASFEGNFAQQPVCSGPYRFVERVQNDRIVLEKFEDHWEADEYHFDRLVFLPIPDATVRLANLQSGDIELLERLAPNDIAAVEADPNLVFLQEAGTGYVSLRINTGNGELARTPMGQDARVRRAFQLSIDRDVINEVVGFGIFTPAQQPFPPASAFYDESIQPTRRDVEAARALLAEAGHERVPVELTFGITTTNQQVSELIQAMAAEAGFDVTLRPTEFAAMQQEMTAGNFTVAQAAWSGRPDPDGNIHPFATCEGSLNDGRYCNEEVDRLLTQARRVTDTDERVRLYSAAQAILQEELPHISLYYQVRAFGVSARLQGFAAHPDGMIRLKGVTLSD</sequence>
<evidence type="ECO:0000259" key="5">
    <source>
        <dbReference type="Pfam" id="PF00496"/>
    </source>
</evidence>
<dbReference type="CDD" id="cd08511">
    <property type="entry name" value="PBP2_NikA_DppA_OppA_like_5"/>
    <property type="match status" value="1"/>
</dbReference>
<dbReference type="Gene3D" id="3.10.105.10">
    <property type="entry name" value="Dipeptide-binding Protein, Domain 3"/>
    <property type="match status" value="1"/>
</dbReference>
<reference evidence="7" key="1">
    <citation type="journal article" date="2019" name="Int. J. Syst. Evol. Microbiol.">
        <title>The Global Catalogue of Microorganisms (GCM) 10K type strain sequencing project: providing services to taxonomists for standard genome sequencing and annotation.</title>
        <authorList>
            <consortium name="The Broad Institute Genomics Platform"/>
            <consortium name="The Broad Institute Genome Sequencing Center for Infectious Disease"/>
            <person name="Wu L."/>
            <person name="Ma J."/>
        </authorList>
    </citation>
    <scope>NUCLEOTIDE SEQUENCE [LARGE SCALE GENOMIC DNA]</scope>
    <source>
        <strain evidence="7">ZS-35-S2</strain>
    </source>
</reference>
<comment type="subcellular location">
    <subcellularLocation>
        <location evidence="1">Periplasm</location>
    </subcellularLocation>
</comment>
<dbReference type="Pfam" id="PF00496">
    <property type="entry name" value="SBP_bac_5"/>
    <property type="match status" value="1"/>
</dbReference>
<dbReference type="RefSeq" id="WP_209738732.1">
    <property type="nucleotide sequence ID" value="NZ_CP072611.1"/>
</dbReference>
<dbReference type="InterPro" id="IPR039424">
    <property type="entry name" value="SBP_5"/>
</dbReference>
<protein>
    <submittedName>
        <fullName evidence="6">ABC transporter substrate-binding protein</fullName>
    </submittedName>
</protein>
<dbReference type="Proteomes" id="UP001597371">
    <property type="component" value="Unassembled WGS sequence"/>
</dbReference>
<evidence type="ECO:0000256" key="3">
    <source>
        <dbReference type="ARBA" id="ARBA00022729"/>
    </source>
</evidence>
<dbReference type="PANTHER" id="PTHR30290:SF38">
    <property type="entry name" value="D,D-DIPEPTIDE-BINDING PERIPLASMIC PROTEIN DDPA-RELATED"/>
    <property type="match status" value="1"/>
</dbReference>
<evidence type="ECO:0000256" key="1">
    <source>
        <dbReference type="ARBA" id="ARBA00004418"/>
    </source>
</evidence>
<feature type="signal peptide" evidence="4">
    <location>
        <begin position="1"/>
        <end position="22"/>
    </location>
</feature>
<dbReference type="InterPro" id="IPR000914">
    <property type="entry name" value="SBP_5_dom"/>
</dbReference>